<sequence length="137" mass="14684">MELSFRPLQSESVGLEKGVVHFMFTHQKISDRCPPPHCWEPTYTVGLRSSCMPSICGFADNGLLTEKCTCLQVGLLTPIKSGDGAVLPGLWASGCCSERSILTTSQVNTSTALLTLPKEDLGAQTLHKQLVVGTSSC</sequence>
<reference evidence="1 2" key="1">
    <citation type="journal article" date="2020" name="Nature">
        <title>Six reference-quality genomes reveal evolution of bat adaptations.</title>
        <authorList>
            <person name="Jebb D."/>
            <person name="Huang Z."/>
            <person name="Pippel M."/>
            <person name="Hughes G.M."/>
            <person name="Lavrichenko K."/>
            <person name="Devanna P."/>
            <person name="Winkler S."/>
            <person name="Jermiin L.S."/>
            <person name="Skirmuntt E.C."/>
            <person name="Katzourakis A."/>
            <person name="Burkitt-Gray L."/>
            <person name="Ray D.A."/>
            <person name="Sullivan K.A.M."/>
            <person name="Roscito J.G."/>
            <person name="Kirilenko B.M."/>
            <person name="Davalos L.M."/>
            <person name="Corthals A.P."/>
            <person name="Power M.L."/>
            <person name="Jones G."/>
            <person name="Ransome R.D."/>
            <person name="Dechmann D.K.N."/>
            <person name="Locatelli A.G."/>
            <person name="Puechmaille S.J."/>
            <person name="Fedrigo O."/>
            <person name="Jarvis E.D."/>
            <person name="Hiller M."/>
            <person name="Vernes S.C."/>
            <person name="Myers E.W."/>
            <person name="Teeling E.C."/>
        </authorList>
    </citation>
    <scope>NUCLEOTIDE SEQUENCE [LARGE SCALE GENOMIC DNA]</scope>
    <source>
        <strain evidence="1">Bat1K_MPI-CBG_1</strain>
    </source>
</reference>
<evidence type="ECO:0000313" key="1">
    <source>
        <dbReference type="EMBL" id="KAF6095120.1"/>
    </source>
</evidence>
<gene>
    <name evidence="1" type="ORF">HJG60_012091</name>
</gene>
<dbReference type="Proteomes" id="UP000664940">
    <property type="component" value="Unassembled WGS sequence"/>
</dbReference>
<accession>A0A833ZPI2</accession>
<name>A0A833ZPI2_9CHIR</name>
<evidence type="ECO:0000313" key="2">
    <source>
        <dbReference type="Proteomes" id="UP000664940"/>
    </source>
</evidence>
<proteinExistence type="predicted"/>
<comment type="caution">
    <text evidence="1">The sequence shown here is derived from an EMBL/GenBank/DDBJ whole genome shotgun (WGS) entry which is preliminary data.</text>
</comment>
<dbReference type="AlphaFoldDB" id="A0A833ZPI2"/>
<organism evidence="1 2">
    <name type="scientific">Phyllostomus discolor</name>
    <name type="common">pale spear-nosed bat</name>
    <dbReference type="NCBI Taxonomy" id="89673"/>
    <lineage>
        <taxon>Eukaryota</taxon>
        <taxon>Metazoa</taxon>
        <taxon>Chordata</taxon>
        <taxon>Craniata</taxon>
        <taxon>Vertebrata</taxon>
        <taxon>Euteleostomi</taxon>
        <taxon>Mammalia</taxon>
        <taxon>Eutheria</taxon>
        <taxon>Laurasiatheria</taxon>
        <taxon>Chiroptera</taxon>
        <taxon>Yangochiroptera</taxon>
        <taxon>Phyllostomidae</taxon>
        <taxon>Phyllostominae</taxon>
        <taxon>Phyllostomus</taxon>
    </lineage>
</organism>
<protein>
    <submittedName>
        <fullName evidence="1">Uncharacterized protein</fullName>
    </submittedName>
</protein>
<dbReference type="EMBL" id="JABVXQ010000008">
    <property type="protein sequence ID" value="KAF6095120.1"/>
    <property type="molecule type" value="Genomic_DNA"/>
</dbReference>